<protein>
    <submittedName>
        <fullName evidence="2">Uncharacterized protein</fullName>
    </submittedName>
</protein>
<dbReference type="EMBL" id="CP095855">
    <property type="protein sequence ID" value="UPK72220.1"/>
    <property type="molecule type" value="Genomic_DNA"/>
</dbReference>
<sequence length="64" mass="6804">MKHFLPVAHPLLYHLDNPVIYAPCKGAFTFTRSSSPTESGYSNKAAGKGGGEGFPDAGTQFLAF</sequence>
<dbReference type="RefSeq" id="WP_247814299.1">
    <property type="nucleotide sequence ID" value="NZ_CP095855.1"/>
</dbReference>
<proteinExistence type="predicted"/>
<dbReference type="Proteomes" id="UP000830198">
    <property type="component" value="Chromosome"/>
</dbReference>
<organism evidence="2 3">
    <name type="scientific">Chitinophaga filiformis</name>
    <name type="common">Myxococcus filiformis</name>
    <name type="synonym">Flexibacter filiformis</name>
    <dbReference type="NCBI Taxonomy" id="104663"/>
    <lineage>
        <taxon>Bacteria</taxon>
        <taxon>Pseudomonadati</taxon>
        <taxon>Bacteroidota</taxon>
        <taxon>Chitinophagia</taxon>
        <taxon>Chitinophagales</taxon>
        <taxon>Chitinophagaceae</taxon>
        <taxon>Chitinophaga</taxon>
    </lineage>
</organism>
<reference evidence="2 3" key="1">
    <citation type="submission" date="2022-04" db="EMBL/GenBank/DDBJ databases">
        <title>The arsenic-methylating capacity of Chitinophaga filiformis YT5 during chitin decomposition.</title>
        <authorList>
            <person name="Chen G."/>
            <person name="Liang Y."/>
        </authorList>
    </citation>
    <scope>NUCLEOTIDE SEQUENCE [LARGE SCALE GENOMIC DNA]</scope>
    <source>
        <strain evidence="2 3">YT5</strain>
    </source>
</reference>
<accession>A0ABY4I8J6</accession>
<feature type="compositionally biased region" description="Polar residues" evidence="1">
    <location>
        <begin position="32"/>
        <end position="42"/>
    </location>
</feature>
<keyword evidence="3" id="KW-1185">Reference proteome</keyword>
<gene>
    <name evidence="2" type="ORF">MYF79_13080</name>
</gene>
<evidence type="ECO:0000313" key="2">
    <source>
        <dbReference type="EMBL" id="UPK72220.1"/>
    </source>
</evidence>
<evidence type="ECO:0000313" key="3">
    <source>
        <dbReference type="Proteomes" id="UP000830198"/>
    </source>
</evidence>
<feature type="region of interest" description="Disordered" evidence="1">
    <location>
        <begin position="32"/>
        <end position="58"/>
    </location>
</feature>
<evidence type="ECO:0000256" key="1">
    <source>
        <dbReference type="SAM" id="MobiDB-lite"/>
    </source>
</evidence>
<name>A0ABY4I8J6_CHIFI</name>